<proteinExistence type="predicted"/>
<protein>
    <submittedName>
        <fullName evidence="1">Uncharacterized protein</fullName>
    </submittedName>
</protein>
<comment type="caution">
    <text evidence="1">The sequence shown here is derived from an EMBL/GenBank/DDBJ whole genome shotgun (WGS) entry which is preliminary data.</text>
</comment>
<name>A0ACC2PE84_9HYME</name>
<keyword evidence="2" id="KW-1185">Reference proteome</keyword>
<evidence type="ECO:0000313" key="1">
    <source>
        <dbReference type="EMBL" id="KAJ8681331.1"/>
    </source>
</evidence>
<reference evidence="1" key="1">
    <citation type="submission" date="2023-04" db="EMBL/GenBank/DDBJ databases">
        <title>A chromosome-level genome assembly of the parasitoid wasp Eretmocerus hayati.</title>
        <authorList>
            <person name="Zhong Y."/>
            <person name="Liu S."/>
            <person name="Liu Y."/>
        </authorList>
    </citation>
    <scope>NUCLEOTIDE SEQUENCE</scope>
    <source>
        <strain evidence="1">ZJU_SS_LIU_2023</strain>
    </source>
</reference>
<dbReference type="EMBL" id="CM056742">
    <property type="protein sequence ID" value="KAJ8681331.1"/>
    <property type="molecule type" value="Genomic_DNA"/>
</dbReference>
<gene>
    <name evidence="1" type="ORF">QAD02_017118</name>
</gene>
<sequence length="470" mass="53025">MDEFMFRLSNQFESLQIQTSVSMQHGQQIMSTWLSQGKQFVQNDLYGQELKEFFQWVFQCLQRHLQNISNQISTISFDPTYLHQQLASLFSLDVTKREFIFFATGCITGSILGYVIVLNWCNTIPNHLHQMKAIVCHQYIGSEGISFIEHAEMPAILNPDELLIQVKAASINEVDLKICYGYGRFYRKLFNTKKYRDLPVILGRDCAGIVMDVGYNVTDFDINDRVFLVVPPWAPGVMSEYVVVPQSRVAKMPKMTSFEEATTLGFSGCIALQALHNSKIKRDNIKNKRVLVYGGTTVPLILIQLIGVWGGHVVTVCKSQAIPLLQALGAKEIIPSGVDLMKELESRDKYDVIIYTGSLSISGKVLKKYLNKYGIYVSTATPELISDSLGIITGSLFSGYMRVKLLLQYIFGANPFNWKTGSELKVIKELVDTKQLRPILNRVYPPHCTDEAFSLMNDSDTIGSIVFKIS</sequence>
<evidence type="ECO:0000313" key="2">
    <source>
        <dbReference type="Proteomes" id="UP001239111"/>
    </source>
</evidence>
<dbReference type="Proteomes" id="UP001239111">
    <property type="component" value="Chromosome 2"/>
</dbReference>
<accession>A0ACC2PE84</accession>
<organism evidence="1 2">
    <name type="scientific">Eretmocerus hayati</name>
    <dbReference type="NCBI Taxonomy" id="131215"/>
    <lineage>
        <taxon>Eukaryota</taxon>
        <taxon>Metazoa</taxon>
        <taxon>Ecdysozoa</taxon>
        <taxon>Arthropoda</taxon>
        <taxon>Hexapoda</taxon>
        <taxon>Insecta</taxon>
        <taxon>Pterygota</taxon>
        <taxon>Neoptera</taxon>
        <taxon>Endopterygota</taxon>
        <taxon>Hymenoptera</taxon>
        <taxon>Apocrita</taxon>
        <taxon>Proctotrupomorpha</taxon>
        <taxon>Chalcidoidea</taxon>
        <taxon>Aphelinidae</taxon>
        <taxon>Aphelininae</taxon>
        <taxon>Eretmocerus</taxon>
    </lineage>
</organism>